<feature type="transmembrane region" description="Helical" evidence="2">
    <location>
        <begin position="431"/>
        <end position="457"/>
    </location>
</feature>
<dbReference type="InterPro" id="IPR011621">
    <property type="entry name" value="Metal-dep_PHydrolase_7TM_intra"/>
</dbReference>
<name>A0A8J7RK01_9BACT</name>
<feature type="domain" description="HD/PDEase" evidence="3">
    <location>
        <begin position="552"/>
        <end position="709"/>
    </location>
</feature>
<feature type="transmembrane region" description="Helical" evidence="2">
    <location>
        <begin position="469"/>
        <end position="491"/>
    </location>
</feature>
<reference evidence="4" key="1">
    <citation type="submission" date="2021-02" db="EMBL/GenBank/DDBJ databases">
        <title>Natronogracilivirga saccharolytica gen. nov. sp. nov. a new anaerobic, haloalkiliphilic carbohydrate-fermenting bacterium from soda lake and proposing of Cyclonatronumiaceae fam. nov. in the phylum Balneolaeota.</title>
        <authorList>
            <person name="Zhilina T.N."/>
            <person name="Sorokin D.Y."/>
            <person name="Zavarzina D.G."/>
            <person name="Toshchakov S.V."/>
            <person name="Kublanov I.V."/>
        </authorList>
    </citation>
    <scope>NUCLEOTIDE SEQUENCE</scope>
    <source>
        <strain evidence="4">Z-1702</strain>
    </source>
</reference>
<keyword evidence="5" id="KW-1185">Reference proteome</keyword>
<keyword evidence="2" id="KW-0472">Membrane</keyword>
<evidence type="ECO:0000313" key="4">
    <source>
        <dbReference type="EMBL" id="MBP3191059.1"/>
    </source>
</evidence>
<dbReference type="EMBL" id="JAFIDN010000001">
    <property type="protein sequence ID" value="MBP3191059.1"/>
    <property type="molecule type" value="Genomic_DNA"/>
</dbReference>
<dbReference type="NCBIfam" id="TIGR00277">
    <property type="entry name" value="HDIG"/>
    <property type="match status" value="1"/>
</dbReference>
<dbReference type="Gene3D" id="1.10.3210.10">
    <property type="entry name" value="Hypothetical protein af1432"/>
    <property type="match status" value="1"/>
</dbReference>
<keyword evidence="2" id="KW-0812">Transmembrane</keyword>
<evidence type="ECO:0000256" key="1">
    <source>
        <dbReference type="SAM" id="MobiDB-lite"/>
    </source>
</evidence>
<dbReference type="InterPro" id="IPR011624">
    <property type="entry name" value="Metal-dep_PHydrolase_7TM_extra"/>
</dbReference>
<dbReference type="CDD" id="cd00077">
    <property type="entry name" value="HDc"/>
    <property type="match status" value="1"/>
</dbReference>
<dbReference type="Pfam" id="PF07698">
    <property type="entry name" value="7TM-7TMR_HD"/>
    <property type="match status" value="1"/>
</dbReference>
<dbReference type="InterPro" id="IPR006675">
    <property type="entry name" value="HDIG_dom"/>
</dbReference>
<feature type="transmembrane region" description="Helical" evidence="2">
    <location>
        <begin position="346"/>
        <end position="366"/>
    </location>
</feature>
<sequence length="790" mass="89564">MGFLDKLGLQRKKKAFVPFTVEKQKKDKVPGLFSKNNVFKFLLSIGFLALVIGLYPKSTFHETAYNIGDPWRDDDLTAPFTFSLIKDDAEIREEIREIQQYTPPIFKVDHNAESGAFNRLDELFREMLPVLQAYSDWQESRAMESAQARDDSLYFSRLRNRSEINLETNDWEPLLEHYHELTESPGDTPAFHEQIQNKLADLLRELYSDGVIDIPKDDIQTDEITVRDLRERTERTVSLDLIRTVNDARNFAETRLARRFDGEVVQSVLLLFDGIAEPNLRFSEEDTEEQVQEKIEAISPTKGAVSAGQVIIRRGDIITPERHNMLQSLARARAERASDIELWKQYFGESLLVLAVFLIFFFYIYLYRRKIFDENPMLLLVFLTIALVYTIGAFVARVDELSPYVVPFAIAPILLTIIFDSRVGLMATTMVAMLAGLMFGSSFEFVVATITACSIGVYSVRDIKDRSQFYLTTPALIFFSYALVLLGFTLTKVGGWSIYADNLLFLAGNAVGIWLAYPLILLVEKTFRITTDVTLLELSDTNRPILKQLMLEAPGTFHHSLQVANLSEAAATGIGANSLLCRVGALYHDIGKLEKPQYFVENQRSGNVHDKLKPRMSALIIKNHVDAGVKMAKEIELPETIIKFIRTHHGTSLIRFFYEKAMNESGNDQEIQEEDFRYDGPIPDSKETGIILLADGVEAASRSMSDHSFQKLENLVNRMVDDRLSEGQLNNCALTLKDLKIIKDIFIRILQGMYHGRVKYPDKQEEAASGQTGEKSADDSAGKSKSNRAE</sequence>
<proteinExistence type="predicted"/>
<feature type="region of interest" description="Disordered" evidence="1">
    <location>
        <begin position="762"/>
        <end position="790"/>
    </location>
</feature>
<feature type="transmembrane region" description="Helical" evidence="2">
    <location>
        <begin position="378"/>
        <end position="395"/>
    </location>
</feature>
<dbReference type="SUPFAM" id="SSF109604">
    <property type="entry name" value="HD-domain/PDEase-like"/>
    <property type="match status" value="1"/>
</dbReference>
<dbReference type="Pfam" id="PF01966">
    <property type="entry name" value="HD"/>
    <property type="match status" value="1"/>
</dbReference>
<dbReference type="PANTHER" id="PTHR36442:SF1">
    <property type="entry name" value="CYCLIC-DI-AMP PHOSPHODIESTERASE PGPH"/>
    <property type="match status" value="1"/>
</dbReference>
<dbReference type="PANTHER" id="PTHR36442">
    <property type="entry name" value="CYCLIC-DI-AMP PHOSPHODIESTERASE PGPH"/>
    <property type="match status" value="1"/>
</dbReference>
<comment type="caution">
    <text evidence="4">The sequence shown here is derived from an EMBL/GenBank/DDBJ whole genome shotgun (WGS) entry which is preliminary data.</text>
</comment>
<organism evidence="4 5">
    <name type="scientific">Natronogracilivirga saccharolytica</name>
    <dbReference type="NCBI Taxonomy" id="2812953"/>
    <lineage>
        <taxon>Bacteria</taxon>
        <taxon>Pseudomonadati</taxon>
        <taxon>Balneolota</taxon>
        <taxon>Balneolia</taxon>
        <taxon>Balneolales</taxon>
        <taxon>Cyclonatronaceae</taxon>
        <taxon>Natronogracilivirga</taxon>
    </lineage>
</organism>
<feature type="transmembrane region" description="Helical" evidence="2">
    <location>
        <begin position="401"/>
        <end position="419"/>
    </location>
</feature>
<evidence type="ECO:0000259" key="3">
    <source>
        <dbReference type="SMART" id="SM00471"/>
    </source>
</evidence>
<accession>A0A8J7RK01</accession>
<dbReference type="InterPro" id="IPR006674">
    <property type="entry name" value="HD_domain"/>
</dbReference>
<dbReference type="Proteomes" id="UP000673975">
    <property type="component" value="Unassembled WGS sequence"/>
</dbReference>
<feature type="compositionally biased region" description="Basic and acidic residues" evidence="1">
    <location>
        <begin position="775"/>
        <end position="790"/>
    </location>
</feature>
<dbReference type="InterPro" id="IPR052722">
    <property type="entry name" value="PgpH_phosphodiesterase"/>
</dbReference>
<gene>
    <name evidence="4" type="ORF">NATSA_00135</name>
</gene>
<keyword evidence="2" id="KW-1133">Transmembrane helix</keyword>
<protein>
    <submittedName>
        <fullName evidence="4">HDIG domain-containing protein</fullName>
    </submittedName>
</protein>
<dbReference type="InterPro" id="IPR003607">
    <property type="entry name" value="HD/PDEase_dom"/>
</dbReference>
<evidence type="ECO:0000256" key="2">
    <source>
        <dbReference type="SAM" id="Phobius"/>
    </source>
</evidence>
<feature type="transmembrane region" description="Helical" evidence="2">
    <location>
        <begin position="503"/>
        <end position="523"/>
    </location>
</feature>
<dbReference type="AlphaFoldDB" id="A0A8J7RK01"/>
<evidence type="ECO:0000313" key="5">
    <source>
        <dbReference type="Proteomes" id="UP000673975"/>
    </source>
</evidence>
<dbReference type="SMART" id="SM00471">
    <property type="entry name" value="HDc"/>
    <property type="match status" value="1"/>
</dbReference>
<dbReference type="RefSeq" id="WP_210509298.1">
    <property type="nucleotide sequence ID" value="NZ_JAFIDN010000001.1"/>
</dbReference>
<dbReference type="Pfam" id="PF07697">
    <property type="entry name" value="7TMR-HDED"/>
    <property type="match status" value="1"/>
</dbReference>